<dbReference type="EMBL" id="JAACNO010002629">
    <property type="protein sequence ID" value="KAF4132036.1"/>
    <property type="molecule type" value="Genomic_DNA"/>
</dbReference>
<evidence type="ECO:0000313" key="3">
    <source>
        <dbReference type="Proteomes" id="UP000704712"/>
    </source>
</evidence>
<organism evidence="2 3">
    <name type="scientific">Phytophthora infestans</name>
    <name type="common">Potato late blight agent</name>
    <name type="synonym">Botrytis infestans</name>
    <dbReference type="NCBI Taxonomy" id="4787"/>
    <lineage>
        <taxon>Eukaryota</taxon>
        <taxon>Sar</taxon>
        <taxon>Stramenopiles</taxon>
        <taxon>Oomycota</taxon>
        <taxon>Peronosporomycetes</taxon>
        <taxon>Peronosporales</taxon>
        <taxon>Peronosporaceae</taxon>
        <taxon>Phytophthora</taxon>
    </lineage>
</organism>
<accession>A0A8S9TT66</accession>
<feature type="compositionally biased region" description="Basic residues" evidence="1">
    <location>
        <begin position="98"/>
        <end position="109"/>
    </location>
</feature>
<feature type="non-terminal residue" evidence="2">
    <location>
        <position position="1"/>
    </location>
</feature>
<evidence type="ECO:0000256" key="1">
    <source>
        <dbReference type="SAM" id="MobiDB-lite"/>
    </source>
</evidence>
<comment type="caution">
    <text evidence="2">The sequence shown here is derived from an EMBL/GenBank/DDBJ whole genome shotgun (WGS) entry which is preliminary data.</text>
</comment>
<name>A0A8S9TT66_PHYIN</name>
<evidence type="ECO:0000313" key="2">
    <source>
        <dbReference type="EMBL" id="KAF4132036.1"/>
    </source>
</evidence>
<proteinExistence type="predicted"/>
<dbReference type="Proteomes" id="UP000704712">
    <property type="component" value="Unassembled WGS sequence"/>
</dbReference>
<feature type="region of interest" description="Disordered" evidence="1">
    <location>
        <begin position="93"/>
        <end position="116"/>
    </location>
</feature>
<reference evidence="2" key="1">
    <citation type="submission" date="2020-03" db="EMBL/GenBank/DDBJ databases">
        <title>Hybrid Assembly of Korean Phytophthora infestans isolates.</title>
        <authorList>
            <person name="Prokchorchik M."/>
            <person name="Lee Y."/>
            <person name="Seo J."/>
            <person name="Cho J.-H."/>
            <person name="Park Y.-E."/>
            <person name="Jang D.-C."/>
            <person name="Im J.-S."/>
            <person name="Choi J.-G."/>
            <person name="Park H.-J."/>
            <person name="Lee G.-B."/>
            <person name="Lee Y.-G."/>
            <person name="Hong S.-Y."/>
            <person name="Cho K."/>
            <person name="Sohn K.H."/>
        </authorList>
    </citation>
    <scope>NUCLEOTIDE SEQUENCE</scope>
    <source>
        <strain evidence="2">KR_2_A2</strain>
    </source>
</reference>
<sequence length="116" mass="13019">ICNGAQAPTSKTKTPRCHQTRKAVPIDIRACAQEASCLIPPCKELKDPSNTYVASIYVILLKVPPHATPVSQPADVVWNFPLKSRLLQHWHDDMRNKLSSKRQRTRRPRSSGQIAP</sequence>
<protein>
    <submittedName>
        <fullName evidence="2">Uncharacterized protein</fullName>
    </submittedName>
</protein>
<gene>
    <name evidence="2" type="ORF">GN958_ATG18757</name>
</gene>
<dbReference type="AlphaFoldDB" id="A0A8S9TT66"/>